<comment type="caution">
    <text evidence="7">The sequence shown here is derived from an EMBL/GenBank/DDBJ whole genome shotgun (WGS) entry which is preliminary data.</text>
</comment>
<dbReference type="InterPro" id="IPR007348">
    <property type="entry name" value="CopC_dom"/>
</dbReference>
<comment type="subcellular location">
    <subcellularLocation>
        <location evidence="1">Cell envelope</location>
    </subcellularLocation>
</comment>
<keyword evidence="2" id="KW-0479">Metal-binding</keyword>
<dbReference type="Proteomes" id="UP001519654">
    <property type="component" value="Unassembled WGS sequence"/>
</dbReference>
<evidence type="ECO:0000259" key="6">
    <source>
        <dbReference type="Pfam" id="PF04234"/>
    </source>
</evidence>
<evidence type="ECO:0000256" key="4">
    <source>
        <dbReference type="ARBA" id="ARBA00023008"/>
    </source>
</evidence>
<organism evidence="7 8">
    <name type="scientific">Paractinoplanes bogorensis</name>
    <dbReference type="NCBI Taxonomy" id="1610840"/>
    <lineage>
        <taxon>Bacteria</taxon>
        <taxon>Bacillati</taxon>
        <taxon>Actinomycetota</taxon>
        <taxon>Actinomycetes</taxon>
        <taxon>Micromonosporales</taxon>
        <taxon>Micromonosporaceae</taxon>
        <taxon>Paractinoplanes</taxon>
    </lineage>
</organism>
<evidence type="ECO:0000256" key="1">
    <source>
        <dbReference type="ARBA" id="ARBA00004196"/>
    </source>
</evidence>
<dbReference type="InterPro" id="IPR032694">
    <property type="entry name" value="CopC/D"/>
</dbReference>
<evidence type="ECO:0000256" key="2">
    <source>
        <dbReference type="ARBA" id="ARBA00022723"/>
    </source>
</evidence>
<reference evidence="7 8" key="1">
    <citation type="submission" date="2021-06" db="EMBL/GenBank/DDBJ databases">
        <title>Actinoplanes lichenicola sp. nov., and Actinoplanes ovalisporus sp. nov., isolated from lichen in Thailand.</title>
        <authorList>
            <person name="Saeng-In P."/>
            <person name="Kanchanasin P."/>
            <person name="Yuki M."/>
            <person name="Kudo T."/>
            <person name="Ohkuma M."/>
            <person name="Phongsopitanun W."/>
            <person name="Tanasupawat S."/>
        </authorList>
    </citation>
    <scope>NUCLEOTIDE SEQUENCE [LARGE SCALE GENOMIC DNA]</scope>
    <source>
        <strain evidence="7 8">NBRC 110975</strain>
    </source>
</reference>
<accession>A0ABS5YXE6</accession>
<dbReference type="EMBL" id="JAHKKG010000010">
    <property type="protein sequence ID" value="MBU2668114.1"/>
    <property type="molecule type" value="Genomic_DNA"/>
</dbReference>
<keyword evidence="5" id="KW-1133">Transmembrane helix</keyword>
<evidence type="ECO:0000256" key="5">
    <source>
        <dbReference type="SAM" id="Phobius"/>
    </source>
</evidence>
<keyword evidence="5" id="KW-0472">Membrane</keyword>
<keyword evidence="5" id="KW-0812">Transmembrane</keyword>
<protein>
    <submittedName>
        <fullName evidence="7">Copper resistance protein CopC</fullName>
    </submittedName>
</protein>
<keyword evidence="4" id="KW-0186">Copper</keyword>
<evidence type="ECO:0000313" key="7">
    <source>
        <dbReference type="EMBL" id="MBU2668114.1"/>
    </source>
</evidence>
<dbReference type="Gene3D" id="2.60.40.1220">
    <property type="match status" value="1"/>
</dbReference>
<name>A0ABS5YXE6_9ACTN</name>
<dbReference type="SUPFAM" id="SSF81296">
    <property type="entry name" value="E set domains"/>
    <property type="match status" value="1"/>
</dbReference>
<feature type="transmembrane region" description="Helical" evidence="5">
    <location>
        <begin position="171"/>
        <end position="191"/>
    </location>
</feature>
<proteinExistence type="predicted"/>
<keyword evidence="3" id="KW-0732">Signal</keyword>
<keyword evidence="8" id="KW-1185">Reference proteome</keyword>
<feature type="domain" description="CopC" evidence="6">
    <location>
        <begin position="52"/>
        <end position="145"/>
    </location>
</feature>
<dbReference type="InterPro" id="IPR014755">
    <property type="entry name" value="Cu-Rt/internalin_Ig-like"/>
</dbReference>
<evidence type="ECO:0000313" key="8">
    <source>
        <dbReference type="Proteomes" id="UP001519654"/>
    </source>
</evidence>
<dbReference type="PANTHER" id="PTHR34820:SF4">
    <property type="entry name" value="INNER MEMBRANE PROTEIN YEBZ"/>
    <property type="match status" value="1"/>
</dbReference>
<sequence>MDHPDRLGRLRGPARLRRRRLDRRTGAGVKRILLALAAVVAVLAPAAPAWAHAQLLSAVPARDQTLTTAPTAVTLTFSEKLNPEFVTVVLSDAGRQRLPLSAPAVDGSEATATLTQPIGNGTYTVAYRVVSRDGHTVQGSYGFTVGDPAQRAAPSAAAAPPAGSGGLPTGVVIGLAALGVILAALAVWFWFAGRRQSDR</sequence>
<dbReference type="PANTHER" id="PTHR34820">
    <property type="entry name" value="INNER MEMBRANE PROTEIN YEBZ"/>
    <property type="match status" value="1"/>
</dbReference>
<evidence type="ECO:0000256" key="3">
    <source>
        <dbReference type="ARBA" id="ARBA00022729"/>
    </source>
</evidence>
<dbReference type="InterPro" id="IPR014756">
    <property type="entry name" value="Ig_E-set"/>
</dbReference>
<dbReference type="Pfam" id="PF04234">
    <property type="entry name" value="CopC"/>
    <property type="match status" value="1"/>
</dbReference>
<gene>
    <name evidence="7" type="ORF">KOI35_31850</name>
</gene>